<feature type="compositionally biased region" description="Low complexity" evidence="1">
    <location>
        <begin position="67"/>
        <end position="85"/>
    </location>
</feature>
<sequence>MGVVLPLPGARPTRPRQPSRGGDDAVHRYVVPHEQQPQQQQPRQSRKQRRHGHKRQQRARKPPRPPRAAAAASRAPRPAKASAPAGPQPVDCEELARRCFSMWHVHGNPFGRQHAAATAAGAPPAGAPPAGSLCRGDDPVDWVEAEWEQVLAQRRQSVDTYPGWVADEWTQVLAQRADLDWVEADWTRHLAAAADPGWYGGGVRAQTEERLQRLTRSGWRATLRRCAAAAVAAEARAAVGASPTVAAAAC</sequence>
<gene>
    <name evidence="2" type="ORF">Rsub_02245</name>
</gene>
<keyword evidence="3" id="KW-1185">Reference proteome</keyword>
<name>A0A2V0NX84_9CHLO</name>
<evidence type="ECO:0000313" key="3">
    <source>
        <dbReference type="Proteomes" id="UP000247498"/>
    </source>
</evidence>
<evidence type="ECO:0000256" key="1">
    <source>
        <dbReference type="SAM" id="MobiDB-lite"/>
    </source>
</evidence>
<reference evidence="2 3" key="1">
    <citation type="journal article" date="2018" name="Sci. Rep.">
        <title>Raphidocelis subcapitata (=Pseudokirchneriella subcapitata) provides an insight into genome evolution and environmental adaptations in the Sphaeropleales.</title>
        <authorList>
            <person name="Suzuki S."/>
            <person name="Yamaguchi H."/>
            <person name="Nakajima N."/>
            <person name="Kawachi M."/>
        </authorList>
    </citation>
    <scope>NUCLEOTIDE SEQUENCE [LARGE SCALE GENOMIC DNA]</scope>
    <source>
        <strain evidence="2 3">NIES-35</strain>
    </source>
</reference>
<dbReference type="EMBL" id="BDRX01000011">
    <property type="protein sequence ID" value="GBF89527.1"/>
    <property type="molecule type" value="Genomic_DNA"/>
</dbReference>
<feature type="region of interest" description="Disordered" evidence="1">
    <location>
        <begin position="1"/>
        <end position="90"/>
    </location>
</feature>
<dbReference type="AlphaFoldDB" id="A0A2V0NX84"/>
<protein>
    <submittedName>
        <fullName evidence="2">Uncharacterized protein</fullName>
    </submittedName>
</protein>
<evidence type="ECO:0000313" key="2">
    <source>
        <dbReference type="EMBL" id="GBF89527.1"/>
    </source>
</evidence>
<comment type="caution">
    <text evidence="2">The sequence shown here is derived from an EMBL/GenBank/DDBJ whole genome shotgun (WGS) entry which is preliminary data.</text>
</comment>
<dbReference type="InParanoid" id="A0A2V0NX84"/>
<organism evidence="2 3">
    <name type="scientific">Raphidocelis subcapitata</name>
    <dbReference type="NCBI Taxonomy" id="307507"/>
    <lineage>
        <taxon>Eukaryota</taxon>
        <taxon>Viridiplantae</taxon>
        <taxon>Chlorophyta</taxon>
        <taxon>core chlorophytes</taxon>
        <taxon>Chlorophyceae</taxon>
        <taxon>CS clade</taxon>
        <taxon>Sphaeropleales</taxon>
        <taxon>Selenastraceae</taxon>
        <taxon>Raphidocelis</taxon>
    </lineage>
</organism>
<accession>A0A2V0NX84</accession>
<proteinExistence type="predicted"/>
<dbReference type="Proteomes" id="UP000247498">
    <property type="component" value="Unassembled WGS sequence"/>
</dbReference>
<feature type="compositionally biased region" description="Basic residues" evidence="1">
    <location>
        <begin position="44"/>
        <end position="64"/>
    </location>
</feature>